<dbReference type="InterPro" id="IPR001810">
    <property type="entry name" value="F-box_dom"/>
</dbReference>
<evidence type="ECO:0000313" key="2">
    <source>
        <dbReference type="EMBL" id="PPR08057.1"/>
    </source>
</evidence>
<dbReference type="AlphaFoldDB" id="A0A409YYG5"/>
<feature type="domain" description="F-box" evidence="1">
    <location>
        <begin position="85"/>
        <end position="142"/>
    </location>
</feature>
<dbReference type="OrthoDB" id="3221235at2759"/>
<dbReference type="Pfam" id="PF12937">
    <property type="entry name" value="F-box-like"/>
    <property type="match status" value="1"/>
</dbReference>
<name>A0A409YYG5_9AGAR</name>
<protein>
    <recommendedName>
        <fullName evidence="1">F-box domain-containing protein</fullName>
    </recommendedName>
</protein>
<evidence type="ECO:0000313" key="3">
    <source>
        <dbReference type="Proteomes" id="UP000284842"/>
    </source>
</evidence>
<dbReference type="STRING" id="181874.A0A409YYG5"/>
<sequence length="651" mass="73876">MSNSFPLNDAAQYIQLKKATILPYMSNNEYPPDNVISAAHDILPIYQSLYREKQKIVDALQLVINDLLWDMDDIQYEIDQCHQIASPIRRLPNEVLAEIFRHTLPAHRNPRTHPSDSPILLTLVCRKWREISLSMPYMWSKIHIIWPRKDRKVCSSRRRGSSRSIAPILLHTDIWPQVIDRWLEQSGNLPLSISLGIPVHASESDSLPNQLPHSLSLSVDRWESFDFCGSPSFISLFLTSINSQSTRAHTFPRLKSIRMSFPLAEPIRNAAHFESLKPLFHAPTLQRASFEGIGTMVNDAMRMHSWHSLSRLDIHDISCSLVLQILRYRRNTLEECAFYVTSYTMSDAQDEIVLPRLRVLMIKADMRCDMRMYGLIHAPLLRHFSYYPLLAVPLTLAWVTVAFGQQTPPPGPSSLHAFIRRSLALEQLTLKVPLPKSDNNKRVITAKDAFEILYSAPQITSLVLDNQEDPKSARSVLVDDLPAINAPDYDRQVGNVLLNALLDPRSFSSAITDPEQSIASAQPVPFLPNLTSFEIRGTSFHGNEASLLSPLVEFINARINPIQVHDDPSTIATLERVKLSMLRNITSNVPSKIDDSIIDHAESVCRTIGKDLILDISYLHDEKGTRDDESDITTCYDGSFYAMDIQTWPDF</sequence>
<accession>A0A409YYG5</accession>
<keyword evidence="3" id="KW-1185">Reference proteome</keyword>
<dbReference type="Proteomes" id="UP000284842">
    <property type="component" value="Unassembled WGS sequence"/>
</dbReference>
<proteinExistence type="predicted"/>
<dbReference type="InParanoid" id="A0A409YYG5"/>
<organism evidence="2 3">
    <name type="scientific">Panaeolus cyanescens</name>
    <dbReference type="NCBI Taxonomy" id="181874"/>
    <lineage>
        <taxon>Eukaryota</taxon>
        <taxon>Fungi</taxon>
        <taxon>Dikarya</taxon>
        <taxon>Basidiomycota</taxon>
        <taxon>Agaricomycotina</taxon>
        <taxon>Agaricomycetes</taxon>
        <taxon>Agaricomycetidae</taxon>
        <taxon>Agaricales</taxon>
        <taxon>Agaricineae</taxon>
        <taxon>Galeropsidaceae</taxon>
        <taxon>Panaeolus</taxon>
    </lineage>
</organism>
<gene>
    <name evidence="2" type="ORF">CVT24_010857</name>
</gene>
<dbReference type="EMBL" id="NHTK01000170">
    <property type="protein sequence ID" value="PPR08057.1"/>
    <property type="molecule type" value="Genomic_DNA"/>
</dbReference>
<dbReference type="Gene3D" id="1.20.1280.50">
    <property type="match status" value="1"/>
</dbReference>
<dbReference type="PROSITE" id="PS50181">
    <property type="entry name" value="FBOX"/>
    <property type="match status" value="1"/>
</dbReference>
<comment type="caution">
    <text evidence="2">The sequence shown here is derived from an EMBL/GenBank/DDBJ whole genome shotgun (WGS) entry which is preliminary data.</text>
</comment>
<evidence type="ECO:0000259" key="1">
    <source>
        <dbReference type="PROSITE" id="PS50181"/>
    </source>
</evidence>
<reference evidence="2 3" key="1">
    <citation type="journal article" date="2018" name="Evol. Lett.">
        <title>Horizontal gene cluster transfer increased hallucinogenic mushroom diversity.</title>
        <authorList>
            <person name="Reynolds H.T."/>
            <person name="Vijayakumar V."/>
            <person name="Gluck-Thaler E."/>
            <person name="Korotkin H.B."/>
            <person name="Matheny P.B."/>
            <person name="Slot J.C."/>
        </authorList>
    </citation>
    <scope>NUCLEOTIDE SEQUENCE [LARGE SCALE GENOMIC DNA]</scope>
    <source>
        <strain evidence="2 3">2629</strain>
    </source>
</reference>